<evidence type="ECO:0000313" key="3">
    <source>
        <dbReference type="Proteomes" id="UP000587942"/>
    </source>
</evidence>
<evidence type="ECO:0000313" key="2">
    <source>
        <dbReference type="EMBL" id="NKE04766.1"/>
    </source>
</evidence>
<feature type="chain" id="PRO_5032746710" evidence="1">
    <location>
        <begin position="23"/>
        <end position="223"/>
    </location>
</feature>
<dbReference type="RefSeq" id="WP_167831248.1">
    <property type="nucleotide sequence ID" value="NZ_JAAVUM010000002.1"/>
</dbReference>
<sequence length="223" mass="24066">MKKGLVLLLSLLMFMVPTLVSAAPNSTAEENKRTETVTYDGIQYTITTVQTGVIKKIIVSDAELKDVAVLIENTQTGQKTLNGEKIDFNMEEPLHNTPQDGDVSANLVPAPETGTTWSYYTTISNSVNLLTSGTALIGALITIVKAASNAAGTDSILSTSAAISLAIAFLSGVSSSISTVTSKIILYRRWYPAASDYVYQFNNYFYYNGRSLGGFTWNAGYGW</sequence>
<reference evidence="2 3" key="1">
    <citation type="submission" date="2020-03" db="EMBL/GenBank/DDBJ databases">
        <authorList>
            <person name="Sun Q."/>
        </authorList>
    </citation>
    <scope>NUCLEOTIDE SEQUENCE [LARGE SCALE GENOMIC DNA]</scope>
    <source>
        <strain evidence="2 3">KACC 21451</strain>
    </source>
</reference>
<feature type="signal peptide" evidence="1">
    <location>
        <begin position="1"/>
        <end position="22"/>
    </location>
</feature>
<comment type="caution">
    <text evidence="2">The sequence shown here is derived from an EMBL/GenBank/DDBJ whole genome shotgun (WGS) entry which is preliminary data.</text>
</comment>
<name>A0A846TSD8_9BACI</name>
<dbReference type="Proteomes" id="UP000587942">
    <property type="component" value="Unassembled WGS sequence"/>
</dbReference>
<dbReference type="EMBL" id="JAAVUM010000002">
    <property type="protein sequence ID" value="NKE04766.1"/>
    <property type="molecule type" value="Genomic_DNA"/>
</dbReference>
<proteinExistence type="predicted"/>
<organism evidence="2 3">
    <name type="scientific">Mesobacillus selenatarsenatis</name>
    <dbReference type="NCBI Taxonomy" id="388741"/>
    <lineage>
        <taxon>Bacteria</taxon>
        <taxon>Bacillati</taxon>
        <taxon>Bacillota</taxon>
        <taxon>Bacilli</taxon>
        <taxon>Bacillales</taxon>
        <taxon>Bacillaceae</taxon>
        <taxon>Mesobacillus</taxon>
    </lineage>
</organism>
<keyword evidence="1" id="KW-0732">Signal</keyword>
<evidence type="ECO:0000256" key="1">
    <source>
        <dbReference type="SAM" id="SignalP"/>
    </source>
</evidence>
<protein>
    <submittedName>
        <fullName evidence="2">Uncharacterized protein</fullName>
    </submittedName>
</protein>
<dbReference type="AlphaFoldDB" id="A0A846TSD8"/>
<gene>
    <name evidence="2" type="ORF">GWK17_04675</name>
</gene>
<accession>A0A846TSD8</accession>